<dbReference type="Proteomes" id="UP001345219">
    <property type="component" value="Chromosome 8"/>
</dbReference>
<organism evidence="12 13">
    <name type="scientific">Trapa incisa</name>
    <dbReference type="NCBI Taxonomy" id="236973"/>
    <lineage>
        <taxon>Eukaryota</taxon>
        <taxon>Viridiplantae</taxon>
        <taxon>Streptophyta</taxon>
        <taxon>Embryophyta</taxon>
        <taxon>Tracheophyta</taxon>
        <taxon>Spermatophyta</taxon>
        <taxon>Magnoliopsida</taxon>
        <taxon>eudicotyledons</taxon>
        <taxon>Gunneridae</taxon>
        <taxon>Pentapetalae</taxon>
        <taxon>rosids</taxon>
        <taxon>malvids</taxon>
        <taxon>Myrtales</taxon>
        <taxon>Lythraceae</taxon>
        <taxon>Trapa</taxon>
    </lineage>
</organism>
<protein>
    <recommendedName>
        <fullName evidence="9">tRNA (guanine(37)-N1)-methyltransferase</fullName>
        <ecNumber evidence="9">2.1.1.228</ecNumber>
    </recommendedName>
    <alternativeName>
        <fullName evidence="9">M1G-methyltransferase</fullName>
    </alternativeName>
    <alternativeName>
        <fullName evidence="9">tRNA [GM37] methyltransferase</fullName>
    </alternativeName>
    <alternativeName>
        <fullName evidence="9">tRNA methyltransferase 5 homolog</fullName>
    </alternativeName>
</protein>
<feature type="compositionally biased region" description="Basic and acidic residues" evidence="10">
    <location>
        <begin position="742"/>
        <end position="752"/>
    </location>
</feature>
<sequence length="1262" mass="138738">MSREDRTEETGDWVREKLRMERGGKARQSAATAGDVEVEVLLLVRVESTVSSSALGVFVTEMVIDESKFDVHLELRALRIPRELCKITTRLLNGYLLDKARVKPVTEDPTSERNRLLILSEKIQTSDLSDFPEELLQELKKLCKIEVVPYSLTLGYSYWSADHILKQILPPGVEVPSSFETIVKYIMSVCHIAHLNIHDELLPYKDVIAQVIYDKNYPRIQTIVNKIGTITNEFRVPKFEVLAGKRDMVTEVKQYGAIFKLDYSLVYWNSRLEHEHKRLVSQFQPGETICDMFAGIGPFAIPSAQKGCIVYANDLNPESVRYLRTNAKANKVEDFVYAYNLDARSFISQLVEVPLSEIHSVTVTEDLNDCLGLDGGYRVKECTQEKVELATNNNPSDKNGPTDSSAGNMPCLPAVKRPLDTCKEEGFESGEVNGACSKKKGTSKKRARSPDLSCRKALEHIDHVVMNLPASALQFLDVFRGLLHRKYWKGLAPWVHCYCFMRASETRDMIVAEAEAALGAVIKDPLFHRVRDVAPNKAARWMFQGGSLEQTSASQLRLRSAMASLTQGILLKLLQSMDSPTRVTGEHRSALLQVIGIVPALAGPDDLWPNHGFYVQLSDSLNSTYVSLSDQDNDLILSNRLQLGQFVHLDRLILHSPLPLVSGLRPIPGRHPFVGSPDPLVARVSPSTREFIIQPASSDSSDGSSNSIGDYLIAAKLSKEPNMSDLKSEKPRHRRALTPRDTNVDEPKEKPSRFSSPAGAKRSASAAKKTGVTLTAAPPGPERDPSPATNGGRRSASPVPSKCVVPSLAAAKDENRRVSREPAIIVPSRYRQPSPNARRQASPNPRRLSISPGRRLSGGVKVALSPTVGDSTSKKKMASIAMGISKVSEALAGSAKANRKSWDDQEPSPVASLPEQKQKAYTKNRPDVQAILRTQAAISRRLSDVNCQKPSTDDSSSKEKSQFGSPEVSMVLGKPPNAAVGITIHDKKWTDGSVSLESVSKDLKKLGKRKAIASIAAAEALEEATATESIIRALSMFSELCASSKAENPLPTIDQFFSIYEDVSKSILVAEAVSSGRSSGLLLLPTDANAAVQSKFTLWVEAALATDVEIVSFLTNQGTEVSSTLHKSLLKQQRSGSAIPSKATNIPCSDMRNNSAWSRGHGMRETLELATKLQDEMQFWLVQFIEDSLDAGFKVFSGEGRGVALDCTSVTAVLSHLKRINDWLDQAASKRNEILGEKIERLRRKIYGFVIQHVGTTFDNSA</sequence>
<comment type="caution">
    <text evidence="12">The sequence shown here is derived from an EMBL/GenBank/DDBJ whole genome shotgun (WGS) entry which is preliminary data.</text>
</comment>
<feature type="binding site" evidence="9">
    <location>
        <position position="276"/>
    </location>
    <ligand>
        <name>S-adenosyl-L-methionine</name>
        <dbReference type="ChEBI" id="CHEBI:59789"/>
    </ligand>
</feature>
<feature type="region of interest" description="Disordered" evidence="10">
    <location>
        <begin position="942"/>
        <end position="970"/>
    </location>
</feature>
<dbReference type="InterPro" id="IPR025792">
    <property type="entry name" value="tRNA_Gua_MeTrfase_euk"/>
</dbReference>
<keyword evidence="8 9" id="KW-0539">Nucleus</keyword>
<dbReference type="HAMAP" id="MF_03152">
    <property type="entry name" value="TRM5"/>
    <property type="match status" value="1"/>
</dbReference>
<dbReference type="Pfam" id="PF21647">
    <property type="entry name" value="DUF6857"/>
    <property type="match status" value="1"/>
</dbReference>
<evidence type="ECO:0000256" key="1">
    <source>
        <dbReference type="ARBA" id="ARBA00009775"/>
    </source>
</evidence>
<evidence type="ECO:0000313" key="12">
    <source>
        <dbReference type="EMBL" id="KAK4754746.1"/>
    </source>
</evidence>
<comment type="subunit">
    <text evidence="9">Monomer.</text>
</comment>
<dbReference type="InterPro" id="IPR056744">
    <property type="entry name" value="TRM5/TYW2-like_N"/>
</dbReference>
<dbReference type="Gene3D" id="3.30.300.110">
    <property type="entry name" value="Met-10+ protein-like domains"/>
    <property type="match status" value="1"/>
</dbReference>
<dbReference type="Pfam" id="PF02475">
    <property type="entry name" value="TRM5-TYW2_MTfase"/>
    <property type="match status" value="1"/>
</dbReference>
<feature type="binding site" evidence="9">
    <location>
        <begin position="342"/>
        <end position="343"/>
    </location>
    <ligand>
        <name>S-adenosyl-L-methionine</name>
        <dbReference type="ChEBI" id="CHEBI:59789"/>
    </ligand>
</feature>
<dbReference type="InterPro" id="IPR030382">
    <property type="entry name" value="MeTrfase_TRM5/TYW2"/>
</dbReference>
<proteinExistence type="inferred from homology"/>
<keyword evidence="7 9" id="KW-0496">Mitochondrion</keyword>
<dbReference type="SUPFAM" id="SSF53335">
    <property type="entry name" value="S-adenosyl-L-methionine-dependent methyltransferases"/>
    <property type="match status" value="1"/>
</dbReference>
<gene>
    <name evidence="12" type="ORF">SAY87_008503</name>
</gene>
<dbReference type="PANTHER" id="PTHR31928:SF3">
    <property type="entry name" value="EXPRESSED PROTEIN"/>
    <property type="match status" value="1"/>
</dbReference>
<dbReference type="FunFam" id="3.30.300.110:FF:000004">
    <property type="entry name" value="tRNA (guanine(37)-N1)-methyltransferase"/>
    <property type="match status" value="1"/>
</dbReference>
<comment type="subcellular location">
    <subcellularLocation>
        <location evidence="9">Mitochondrion matrix</location>
    </subcellularLocation>
    <subcellularLocation>
        <location evidence="9">Nucleus</location>
    </subcellularLocation>
    <subcellularLocation>
        <location evidence="9">Cytoplasm</location>
    </subcellularLocation>
    <text evidence="9">Predominantly in the mitochondria and in the nucleus.</text>
</comment>
<feature type="compositionally biased region" description="Polar residues" evidence="10">
    <location>
        <begin position="390"/>
        <end position="407"/>
    </location>
</feature>
<keyword evidence="4 9" id="KW-0808">Transferase</keyword>
<evidence type="ECO:0000256" key="9">
    <source>
        <dbReference type="HAMAP-Rule" id="MF_03152"/>
    </source>
</evidence>
<dbReference type="GO" id="GO:0005634">
    <property type="term" value="C:nucleus"/>
    <property type="evidence" value="ECO:0007669"/>
    <property type="project" value="UniProtKB-SubCell"/>
</dbReference>
<feature type="domain" description="SAM-dependent methyltransferase TRM5/TYW2-type" evidence="11">
    <location>
        <begin position="179"/>
        <end position="548"/>
    </location>
</feature>
<dbReference type="Pfam" id="PF06075">
    <property type="entry name" value="DUF936"/>
    <property type="match status" value="1"/>
</dbReference>
<evidence type="ECO:0000256" key="5">
    <source>
        <dbReference type="ARBA" id="ARBA00022691"/>
    </source>
</evidence>
<comment type="function">
    <text evidence="9">Specifically methylates the N1 position of guanosine-37 in various cytoplasmic and mitochondrial tRNAs. Methylation is not dependent on the nature of the nucleoside 5' of the target nucleoside. This is the first step in the biosynthesis of wybutosine (yW), a modified base adjacent to the anticodon of tRNAs and required for accurate decoding.</text>
</comment>
<accession>A0AAN7JV08</accession>
<evidence type="ECO:0000256" key="7">
    <source>
        <dbReference type="ARBA" id="ARBA00023128"/>
    </source>
</evidence>
<dbReference type="GO" id="GO:0052906">
    <property type="term" value="F:tRNA (guanine(37)-N1)-methyltransferase activity"/>
    <property type="evidence" value="ECO:0007669"/>
    <property type="project" value="UniProtKB-UniRule"/>
</dbReference>
<feature type="region of interest" description="Disordered" evidence="10">
    <location>
        <begin position="895"/>
        <end position="927"/>
    </location>
</feature>
<evidence type="ECO:0000256" key="8">
    <source>
        <dbReference type="ARBA" id="ARBA00023242"/>
    </source>
</evidence>
<dbReference type="EC" id="2.1.1.228" evidence="9"/>
<dbReference type="InterPro" id="IPR056743">
    <property type="entry name" value="TRM5-TYW2-like_MTfase"/>
</dbReference>
<dbReference type="PROSITE" id="PS51684">
    <property type="entry name" value="SAM_MT_TRM5_TYW2"/>
    <property type="match status" value="1"/>
</dbReference>
<dbReference type="InterPro" id="IPR048297">
    <property type="entry name" value="DUF936_dom_pln"/>
</dbReference>
<name>A0AAN7JV08_9MYRT</name>
<comment type="similarity">
    <text evidence="9">Belongs to the TRM5 / TYW2 family.</text>
</comment>
<feature type="compositionally biased region" description="Basic and acidic residues" evidence="10">
    <location>
        <begin position="811"/>
        <end position="820"/>
    </location>
</feature>
<evidence type="ECO:0000259" key="11">
    <source>
        <dbReference type="PROSITE" id="PS51684"/>
    </source>
</evidence>
<evidence type="ECO:0000256" key="2">
    <source>
        <dbReference type="ARBA" id="ARBA00022490"/>
    </source>
</evidence>
<dbReference type="InterPro" id="IPR049172">
    <property type="entry name" value="DUF6857_pln"/>
</dbReference>
<keyword evidence="2 9" id="KW-0963">Cytoplasm</keyword>
<comment type="catalytic activity">
    <reaction evidence="9">
        <text>guanosine(37) in tRNA + S-adenosyl-L-methionine = N(1)-methylguanosine(37) in tRNA + S-adenosyl-L-homocysteine + H(+)</text>
        <dbReference type="Rhea" id="RHEA:36899"/>
        <dbReference type="Rhea" id="RHEA-COMP:10145"/>
        <dbReference type="Rhea" id="RHEA-COMP:10147"/>
        <dbReference type="ChEBI" id="CHEBI:15378"/>
        <dbReference type="ChEBI" id="CHEBI:57856"/>
        <dbReference type="ChEBI" id="CHEBI:59789"/>
        <dbReference type="ChEBI" id="CHEBI:73542"/>
        <dbReference type="ChEBI" id="CHEBI:74269"/>
        <dbReference type="EC" id="2.1.1.228"/>
    </reaction>
</comment>
<dbReference type="Pfam" id="PF25133">
    <property type="entry name" value="TYW2_N_2"/>
    <property type="match status" value="1"/>
</dbReference>
<evidence type="ECO:0000313" key="13">
    <source>
        <dbReference type="Proteomes" id="UP001345219"/>
    </source>
</evidence>
<feature type="region of interest" description="Disordered" evidence="10">
    <location>
        <begin position="389"/>
        <end position="410"/>
    </location>
</feature>
<feature type="compositionally biased region" description="Polar residues" evidence="10">
    <location>
        <begin position="831"/>
        <end position="843"/>
    </location>
</feature>
<keyword evidence="13" id="KW-1185">Reference proteome</keyword>
<dbReference type="GO" id="GO:0030488">
    <property type="term" value="P:tRNA methylation"/>
    <property type="evidence" value="ECO:0007669"/>
    <property type="project" value="UniProtKB-UniRule"/>
</dbReference>
<feature type="compositionally biased region" description="Low complexity" evidence="10">
    <location>
        <begin position="755"/>
        <end position="769"/>
    </location>
</feature>
<keyword evidence="3 9" id="KW-0489">Methyltransferase</keyword>
<evidence type="ECO:0000256" key="6">
    <source>
        <dbReference type="ARBA" id="ARBA00022694"/>
    </source>
</evidence>
<dbReference type="EMBL" id="JAXIOK010000014">
    <property type="protein sequence ID" value="KAK4754746.1"/>
    <property type="molecule type" value="Genomic_DNA"/>
</dbReference>
<dbReference type="PANTHER" id="PTHR31928">
    <property type="entry name" value="EXPRESSED PROTEIN"/>
    <property type="match status" value="1"/>
</dbReference>
<dbReference type="InterPro" id="IPR029063">
    <property type="entry name" value="SAM-dependent_MTases_sf"/>
</dbReference>
<evidence type="ECO:0000256" key="10">
    <source>
        <dbReference type="SAM" id="MobiDB-lite"/>
    </source>
</evidence>
<keyword evidence="5 9" id="KW-0949">S-adenosyl-L-methionine</keyword>
<feature type="binding site" evidence="9">
    <location>
        <position position="467"/>
    </location>
    <ligand>
        <name>S-adenosyl-L-methionine</name>
        <dbReference type="ChEBI" id="CHEBI:59789"/>
    </ligand>
</feature>
<feature type="binding site" evidence="9">
    <location>
        <begin position="314"/>
        <end position="315"/>
    </location>
    <ligand>
        <name>S-adenosyl-L-methionine</name>
        <dbReference type="ChEBI" id="CHEBI:59789"/>
    </ligand>
</feature>
<dbReference type="GO" id="GO:0005759">
    <property type="term" value="C:mitochondrial matrix"/>
    <property type="evidence" value="ECO:0007669"/>
    <property type="project" value="UniProtKB-SubCell"/>
</dbReference>
<evidence type="ECO:0000256" key="4">
    <source>
        <dbReference type="ARBA" id="ARBA00022679"/>
    </source>
</evidence>
<dbReference type="InterPro" id="IPR010341">
    <property type="entry name" value="DUF936_pln"/>
</dbReference>
<reference evidence="12 13" key="1">
    <citation type="journal article" date="2023" name="Hortic Res">
        <title>Pangenome of water caltrop reveals structural variations and asymmetric subgenome divergence after allopolyploidization.</title>
        <authorList>
            <person name="Zhang X."/>
            <person name="Chen Y."/>
            <person name="Wang L."/>
            <person name="Yuan Y."/>
            <person name="Fang M."/>
            <person name="Shi L."/>
            <person name="Lu R."/>
            <person name="Comes H.P."/>
            <person name="Ma Y."/>
            <person name="Chen Y."/>
            <person name="Huang G."/>
            <person name="Zhou Y."/>
            <person name="Zheng Z."/>
            <person name="Qiu Y."/>
        </authorList>
    </citation>
    <scope>NUCLEOTIDE SEQUENCE [LARGE SCALE GENOMIC DNA]</scope>
    <source>
        <tissue evidence="12">Roots</tissue>
    </source>
</reference>
<comment type="similarity">
    <text evidence="1">Belongs to the class I-like SAM-binding methyltransferase superfamily. TRM5/TYW2 family.</text>
</comment>
<dbReference type="Gene3D" id="3.40.50.150">
    <property type="entry name" value="Vaccinia Virus protein VP39"/>
    <property type="match status" value="1"/>
</dbReference>
<feature type="compositionally biased region" description="Basic and acidic residues" evidence="10">
    <location>
        <begin position="951"/>
        <end position="961"/>
    </location>
</feature>
<evidence type="ECO:0000256" key="3">
    <source>
        <dbReference type="ARBA" id="ARBA00022603"/>
    </source>
</evidence>
<feature type="region of interest" description="Disordered" evidence="10">
    <location>
        <begin position="722"/>
        <end position="858"/>
    </location>
</feature>
<dbReference type="AlphaFoldDB" id="A0AAN7JV08"/>
<keyword evidence="6 9" id="KW-0819">tRNA processing</keyword>